<evidence type="ECO:0000259" key="1">
    <source>
        <dbReference type="PROSITE" id="PS51819"/>
    </source>
</evidence>
<dbReference type="InterPro" id="IPR025870">
    <property type="entry name" value="Glyoxalase-like_dom"/>
</dbReference>
<dbReference type="STRING" id="504805.SAMN05421505_1504"/>
<dbReference type="AlphaFoldDB" id="A0A1G8KE98"/>
<gene>
    <name evidence="2" type="ORF">SAMN05421505_1504</name>
</gene>
<keyword evidence="2" id="KW-0223">Dioxygenase</keyword>
<dbReference type="Proteomes" id="UP000198923">
    <property type="component" value="Unassembled WGS sequence"/>
</dbReference>
<name>A0A1G8KE98_9ACTN</name>
<keyword evidence="3" id="KW-1185">Reference proteome</keyword>
<dbReference type="PROSITE" id="PS51819">
    <property type="entry name" value="VOC"/>
    <property type="match status" value="1"/>
</dbReference>
<dbReference type="InterPro" id="IPR029068">
    <property type="entry name" value="Glyas_Bleomycin-R_OHBP_Dase"/>
</dbReference>
<dbReference type="GO" id="GO:0051213">
    <property type="term" value="F:dioxygenase activity"/>
    <property type="evidence" value="ECO:0007669"/>
    <property type="project" value="UniProtKB-KW"/>
</dbReference>
<reference evidence="2 3" key="1">
    <citation type="submission" date="2016-10" db="EMBL/GenBank/DDBJ databases">
        <authorList>
            <person name="de Groot N.N."/>
        </authorList>
    </citation>
    <scope>NUCLEOTIDE SEQUENCE [LARGE SCALE GENOMIC DNA]</scope>
    <source>
        <strain evidence="2 3">CPCC 201354</strain>
    </source>
</reference>
<dbReference type="RefSeq" id="WP_176955746.1">
    <property type="nucleotide sequence ID" value="NZ_FNCN01000050.1"/>
</dbReference>
<keyword evidence="2" id="KW-0560">Oxidoreductase</keyword>
<dbReference type="EMBL" id="FNCN01000050">
    <property type="protein sequence ID" value="SDI41729.1"/>
    <property type="molecule type" value="Genomic_DNA"/>
</dbReference>
<organism evidence="2 3">
    <name type="scientific">Sinosporangium album</name>
    <dbReference type="NCBI Taxonomy" id="504805"/>
    <lineage>
        <taxon>Bacteria</taxon>
        <taxon>Bacillati</taxon>
        <taxon>Actinomycetota</taxon>
        <taxon>Actinomycetes</taxon>
        <taxon>Streptosporangiales</taxon>
        <taxon>Streptosporangiaceae</taxon>
        <taxon>Sinosporangium</taxon>
    </lineage>
</organism>
<feature type="domain" description="VOC" evidence="1">
    <location>
        <begin position="2"/>
        <end position="121"/>
    </location>
</feature>
<evidence type="ECO:0000313" key="3">
    <source>
        <dbReference type="Proteomes" id="UP000198923"/>
    </source>
</evidence>
<dbReference type="Gene3D" id="3.10.180.10">
    <property type="entry name" value="2,3-Dihydroxybiphenyl 1,2-Dioxygenase, domain 1"/>
    <property type="match status" value="1"/>
</dbReference>
<dbReference type="Pfam" id="PF12681">
    <property type="entry name" value="Glyoxalase_2"/>
    <property type="match status" value="1"/>
</dbReference>
<sequence length="161" mass="18358">MKFHSPMIVVADIDRSKRFYVDVLHEEIEQDLGVYVVLKGGFSLMAQEQWKALTGDDAALGKEVGHRFELYFEEDDLERFVEELTRVPGIKSFTDLTETSWGQRALRFFDPDGHVIEVAESMEAVVRRMLATGEPAEEVSRKSMMPLSFVQERAAEVEAGR</sequence>
<dbReference type="InterPro" id="IPR037523">
    <property type="entry name" value="VOC_core"/>
</dbReference>
<dbReference type="SUPFAM" id="SSF54593">
    <property type="entry name" value="Glyoxalase/Bleomycin resistance protein/Dihydroxybiphenyl dioxygenase"/>
    <property type="match status" value="1"/>
</dbReference>
<accession>A0A1G8KE98</accession>
<protein>
    <submittedName>
        <fullName evidence="2">Catechol 2,3-dioxygenase</fullName>
    </submittedName>
</protein>
<proteinExistence type="predicted"/>
<evidence type="ECO:0000313" key="2">
    <source>
        <dbReference type="EMBL" id="SDI41729.1"/>
    </source>
</evidence>